<organism evidence="3">
    <name type="scientific">Ditylum brightwellii</name>
    <dbReference type="NCBI Taxonomy" id="49249"/>
    <lineage>
        <taxon>Eukaryota</taxon>
        <taxon>Sar</taxon>
        <taxon>Stramenopiles</taxon>
        <taxon>Ochrophyta</taxon>
        <taxon>Bacillariophyta</taxon>
        <taxon>Mediophyceae</taxon>
        <taxon>Lithodesmiophycidae</taxon>
        <taxon>Lithodesmiales</taxon>
        <taxon>Lithodesmiaceae</taxon>
        <taxon>Ditylum</taxon>
    </lineage>
</organism>
<accession>A0A6S9BPW9</accession>
<dbReference type="InterPro" id="IPR002110">
    <property type="entry name" value="Ankyrin_rpt"/>
</dbReference>
<name>A0A6S9BPW9_9STRA</name>
<dbReference type="InterPro" id="IPR052420">
    <property type="entry name" value="Espin/Espin-like"/>
</dbReference>
<proteinExistence type="predicted"/>
<dbReference type="Gene3D" id="1.25.40.20">
    <property type="entry name" value="Ankyrin repeat-containing domain"/>
    <property type="match status" value="1"/>
</dbReference>
<dbReference type="AlphaFoldDB" id="A0A6S9BPW9"/>
<evidence type="ECO:0000256" key="2">
    <source>
        <dbReference type="ARBA" id="ARBA00023043"/>
    </source>
</evidence>
<evidence type="ECO:0000256" key="1">
    <source>
        <dbReference type="ARBA" id="ARBA00022737"/>
    </source>
</evidence>
<dbReference type="PANTHER" id="PTHR24153:SF8">
    <property type="entry name" value="FORKED, ISOFORM F"/>
    <property type="match status" value="1"/>
</dbReference>
<keyword evidence="1" id="KW-0677">Repeat</keyword>
<dbReference type="SUPFAM" id="SSF48403">
    <property type="entry name" value="Ankyrin repeat"/>
    <property type="match status" value="1"/>
</dbReference>
<dbReference type="EMBL" id="HBNS01054112">
    <property type="protein sequence ID" value="CAE4655958.1"/>
    <property type="molecule type" value="Transcribed_RNA"/>
</dbReference>
<dbReference type="Pfam" id="PF12796">
    <property type="entry name" value="Ank_2"/>
    <property type="match status" value="1"/>
</dbReference>
<dbReference type="GO" id="GO:0051017">
    <property type="term" value="P:actin filament bundle assembly"/>
    <property type="evidence" value="ECO:0007669"/>
    <property type="project" value="TreeGrafter"/>
</dbReference>
<dbReference type="GO" id="GO:0005737">
    <property type="term" value="C:cytoplasm"/>
    <property type="evidence" value="ECO:0007669"/>
    <property type="project" value="TreeGrafter"/>
</dbReference>
<dbReference type="SMART" id="SM00248">
    <property type="entry name" value="ANK"/>
    <property type="match status" value="4"/>
</dbReference>
<dbReference type="GO" id="GO:0051015">
    <property type="term" value="F:actin filament binding"/>
    <property type="evidence" value="ECO:0007669"/>
    <property type="project" value="TreeGrafter"/>
</dbReference>
<dbReference type="InterPro" id="IPR036770">
    <property type="entry name" value="Ankyrin_rpt-contain_sf"/>
</dbReference>
<protein>
    <submittedName>
        <fullName evidence="3">Uncharacterized protein</fullName>
    </submittedName>
</protein>
<sequence>MTMLSKMKSCLAPFKAKKLHRYIQNEQWTSACERCESHPEEATVWTAQQGFYEGKMNTQVLPIHLACCARAPLEVFKSLIKAYPEGVKSREARFRRLPLHLACIFGTSADVIKMLLFYGLGADDTDMAGRTPLFYALAGSLSTDVISCILERAPDVAEVADYKGWLPIHVACHCGASDESITLLLNAYPESVSRPTKHGSLAKIPHHLLPQKCQSPRSVVVDTSSFFPMTDTDQFPQCMVEERDEISSFQQHETRRRIYC</sequence>
<dbReference type="PANTHER" id="PTHR24153">
    <property type="entry name" value="ESPIN"/>
    <property type="match status" value="1"/>
</dbReference>
<gene>
    <name evidence="3" type="ORF">DBRI00130_LOCUS39288</name>
</gene>
<reference evidence="3" key="1">
    <citation type="submission" date="2021-01" db="EMBL/GenBank/DDBJ databases">
        <authorList>
            <person name="Corre E."/>
            <person name="Pelletier E."/>
            <person name="Niang G."/>
            <person name="Scheremetjew M."/>
            <person name="Finn R."/>
            <person name="Kale V."/>
            <person name="Holt S."/>
            <person name="Cochrane G."/>
            <person name="Meng A."/>
            <person name="Brown T."/>
            <person name="Cohen L."/>
        </authorList>
    </citation>
    <scope>NUCLEOTIDE SEQUENCE</scope>
    <source>
        <strain evidence="3">GSO104</strain>
    </source>
</reference>
<evidence type="ECO:0000313" key="3">
    <source>
        <dbReference type="EMBL" id="CAE4655958.1"/>
    </source>
</evidence>
<keyword evidence="2" id="KW-0040">ANK repeat</keyword>